<dbReference type="InterPro" id="IPR016032">
    <property type="entry name" value="Sig_transdc_resp-reg_C-effctor"/>
</dbReference>
<evidence type="ECO:0000256" key="1">
    <source>
        <dbReference type="ARBA" id="ARBA00005820"/>
    </source>
</evidence>
<reference evidence="9 10" key="1">
    <citation type="submission" date="2020-04" db="EMBL/GenBank/DDBJ databases">
        <title>Draft Genome Sequence of Streptomyces morookaense DSM 40503, an 8-azaguanine-producing strain.</title>
        <authorList>
            <person name="Qi J."/>
            <person name="Gao J.-M."/>
        </authorList>
    </citation>
    <scope>NUCLEOTIDE SEQUENCE [LARGE SCALE GENOMIC DNA]</scope>
    <source>
        <strain evidence="9 10">DSM 40503</strain>
    </source>
</reference>
<dbReference type="GO" id="GO:0000160">
    <property type="term" value="P:phosphorelay signal transduction system"/>
    <property type="evidence" value="ECO:0007669"/>
    <property type="project" value="UniProtKB-KW"/>
</dbReference>
<dbReference type="Gene3D" id="1.25.40.10">
    <property type="entry name" value="Tetratricopeptide repeat domain"/>
    <property type="match status" value="1"/>
</dbReference>
<dbReference type="PROSITE" id="PS51755">
    <property type="entry name" value="OMPR_PHOB"/>
    <property type="match status" value="1"/>
</dbReference>
<dbReference type="InterPro" id="IPR005158">
    <property type="entry name" value="BTAD"/>
</dbReference>
<feature type="DNA-binding region" description="OmpR/PhoB-type" evidence="6">
    <location>
        <begin position="1"/>
        <end position="104"/>
    </location>
</feature>
<keyword evidence="2" id="KW-0902">Two-component regulatory system</keyword>
<evidence type="ECO:0000256" key="2">
    <source>
        <dbReference type="ARBA" id="ARBA00023012"/>
    </source>
</evidence>
<name>A0A7Y7E6M2_STRMO</name>
<evidence type="ECO:0000256" key="3">
    <source>
        <dbReference type="ARBA" id="ARBA00023015"/>
    </source>
</evidence>
<comment type="similarity">
    <text evidence="1">Belongs to the AfsR/DnrI/RedD regulatory family.</text>
</comment>
<evidence type="ECO:0000256" key="7">
    <source>
        <dbReference type="SAM" id="MobiDB-lite"/>
    </source>
</evidence>
<evidence type="ECO:0000313" key="10">
    <source>
        <dbReference type="Proteomes" id="UP000587462"/>
    </source>
</evidence>
<evidence type="ECO:0000256" key="4">
    <source>
        <dbReference type="ARBA" id="ARBA00023125"/>
    </source>
</evidence>
<dbReference type="InterPro" id="IPR036388">
    <property type="entry name" value="WH-like_DNA-bd_sf"/>
</dbReference>
<dbReference type="EMBL" id="JABBXF010000012">
    <property type="protein sequence ID" value="NVK77536.1"/>
    <property type="molecule type" value="Genomic_DNA"/>
</dbReference>
<accession>A0A7Y7E6M2</accession>
<dbReference type="AlphaFoldDB" id="A0A7Y7E6M2"/>
<sequence>MPTAGEAVGIQLLGPVRAWRHGEEVALGPPKQRAVLGLLASHANDVVCVEHIIDAVWGSDVPQSAVNGVHTYVAGLRRALDPGCPRGKSSGVLVSASGGYCLCVDPESVDAMLFAQRHAHARRARAEGDTDAALALYADALSLWHGAAHSGVPGPFAAMERTRLQDLRLTAVEEWAADMIAAGRHAEAVTDLSGAAAEEPLRERLCRLLMLALYRCGRQAHALAVYADTRRLLSRELGIEPGAELRSLHRQILAGHPVPVEGGRAPATVQGPAAGPVVPDLARPAQLPPLTRGFVGRARQLAQCEKLLAEEPAERSTATPVAVFEGPAGVGKSAFALQLAHRLLDRFPAGQLYVDLRATSHRGRPLNAADALAQLLDSLGVDATRMPAGLAGRVALYRSLLFGRRMLVVLDDAADAEQVRPLVPPALSCVLVTSRQRLSGLAVRDGAHLVRMEPLDESASAELLGRLSGDRLRGHDAVALRLARMCGGLPLALRIAAEQLLASPEVAPAALAEQYAAERHRLDRLMVEDDAAADLRSLFETSYRRLPADAARMFRRLGLLRSGPVTVQEAAALADTGRAAARRLLDLLTDNHLLYRTRRQQYRFHDLVGIFAAECAEREPLPDREAALTRLARLGQASSGQAPASPAEVLGAACGSLLALCPAPGTAPGAGPVTRPVAASAADVRGTGRRRPTG</sequence>
<dbReference type="SUPFAM" id="SSF52540">
    <property type="entry name" value="P-loop containing nucleoside triphosphate hydrolases"/>
    <property type="match status" value="1"/>
</dbReference>
<comment type="caution">
    <text evidence="9">The sequence shown here is derived from an EMBL/GenBank/DDBJ whole genome shotgun (WGS) entry which is preliminary data.</text>
</comment>
<dbReference type="GO" id="GO:0006355">
    <property type="term" value="P:regulation of DNA-templated transcription"/>
    <property type="evidence" value="ECO:0007669"/>
    <property type="project" value="InterPro"/>
</dbReference>
<keyword evidence="5" id="KW-0804">Transcription</keyword>
<dbReference type="InterPro" id="IPR027417">
    <property type="entry name" value="P-loop_NTPase"/>
</dbReference>
<evidence type="ECO:0000313" key="9">
    <source>
        <dbReference type="EMBL" id="NVK77536.1"/>
    </source>
</evidence>
<proteinExistence type="inferred from homology"/>
<feature type="region of interest" description="Disordered" evidence="7">
    <location>
        <begin position="667"/>
        <end position="694"/>
    </location>
</feature>
<dbReference type="Gene3D" id="1.10.10.10">
    <property type="entry name" value="Winged helix-like DNA-binding domain superfamily/Winged helix DNA-binding domain"/>
    <property type="match status" value="1"/>
</dbReference>
<dbReference type="SMART" id="SM01043">
    <property type="entry name" value="BTAD"/>
    <property type="match status" value="1"/>
</dbReference>
<dbReference type="SUPFAM" id="SSF46785">
    <property type="entry name" value="Winged helix' DNA-binding domain"/>
    <property type="match status" value="1"/>
</dbReference>
<evidence type="ECO:0000256" key="5">
    <source>
        <dbReference type="ARBA" id="ARBA00023163"/>
    </source>
</evidence>
<dbReference type="InterPro" id="IPR036390">
    <property type="entry name" value="WH_DNA-bd_sf"/>
</dbReference>
<keyword evidence="10" id="KW-1185">Reference proteome</keyword>
<dbReference type="PANTHER" id="PTHR35807:SF1">
    <property type="entry name" value="TRANSCRIPTIONAL REGULATOR REDD"/>
    <property type="match status" value="1"/>
</dbReference>
<protein>
    <submittedName>
        <fullName evidence="9">Winged helix-turn-helix domain-containing protein</fullName>
    </submittedName>
</protein>
<dbReference type="CDD" id="cd15831">
    <property type="entry name" value="BTAD"/>
    <property type="match status" value="1"/>
</dbReference>
<dbReference type="GO" id="GO:0003677">
    <property type="term" value="F:DNA binding"/>
    <property type="evidence" value="ECO:0007669"/>
    <property type="project" value="UniProtKB-UniRule"/>
</dbReference>
<dbReference type="SUPFAM" id="SSF48452">
    <property type="entry name" value="TPR-like"/>
    <property type="match status" value="1"/>
</dbReference>
<dbReference type="PANTHER" id="PTHR35807">
    <property type="entry name" value="TRANSCRIPTIONAL REGULATOR REDD-RELATED"/>
    <property type="match status" value="1"/>
</dbReference>
<dbReference type="Proteomes" id="UP000587462">
    <property type="component" value="Unassembled WGS sequence"/>
</dbReference>
<dbReference type="Pfam" id="PF03704">
    <property type="entry name" value="BTAD"/>
    <property type="match status" value="1"/>
</dbReference>
<dbReference type="SUPFAM" id="SSF46894">
    <property type="entry name" value="C-terminal effector domain of the bipartite response regulators"/>
    <property type="match status" value="1"/>
</dbReference>
<feature type="domain" description="OmpR/PhoB-type" evidence="8">
    <location>
        <begin position="1"/>
        <end position="104"/>
    </location>
</feature>
<dbReference type="InterPro" id="IPR001867">
    <property type="entry name" value="OmpR/PhoB-type_DNA-bd"/>
</dbReference>
<dbReference type="SMART" id="SM00862">
    <property type="entry name" value="Trans_reg_C"/>
    <property type="match status" value="1"/>
</dbReference>
<dbReference type="Gene3D" id="3.40.50.300">
    <property type="entry name" value="P-loop containing nucleotide triphosphate hydrolases"/>
    <property type="match status" value="1"/>
</dbReference>
<organism evidence="9 10">
    <name type="scientific">Streptomyces morookaense</name>
    <name type="common">Streptoverticillium morookaense</name>
    <dbReference type="NCBI Taxonomy" id="1970"/>
    <lineage>
        <taxon>Bacteria</taxon>
        <taxon>Bacillati</taxon>
        <taxon>Actinomycetota</taxon>
        <taxon>Actinomycetes</taxon>
        <taxon>Kitasatosporales</taxon>
        <taxon>Streptomycetaceae</taxon>
        <taxon>Streptomyces</taxon>
    </lineage>
</organism>
<gene>
    <name evidence="9" type="ORF">HG542_07645</name>
</gene>
<keyword evidence="3" id="KW-0805">Transcription regulation</keyword>
<dbReference type="GO" id="GO:0043531">
    <property type="term" value="F:ADP binding"/>
    <property type="evidence" value="ECO:0007669"/>
    <property type="project" value="InterPro"/>
</dbReference>
<keyword evidence="4 6" id="KW-0238">DNA-binding</keyword>
<evidence type="ECO:0000256" key="6">
    <source>
        <dbReference type="PROSITE-ProRule" id="PRU01091"/>
    </source>
</evidence>
<dbReference type="InterPro" id="IPR011990">
    <property type="entry name" value="TPR-like_helical_dom_sf"/>
</dbReference>
<dbReference type="PRINTS" id="PR00364">
    <property type="entry name" value="DISEASERSIST"/>
</dbReference>
<dbReference type="InterPro" id="IPR051677">
    <property type="entry name" value="AfsR-DnrI-RedD_regulator"/>
</dbReference>
<dbReference type="Pfam" id="PF00486">
    <property type="entry name" value="Trans_reg_C"/>
    <property type="match status" value="1"/>
</dbReference>
<evidence type="ECO:0000259" key="8">
    <source>
        <dbReference type="PROSITE" id="PS51755"/>
    </source>
</evidence>